<evidence type="ECO:0000259" key="19">
    <source>
        <dbReference type="PROSITE" id="PS50011"/>
    </source>
</evidence>
<evidence type="ECO:0000256" key="5">
    <source>
        <dbReference type="ARBA" id="ARBA00022679"/>
    </source>
</evidence>
<keyword evidence="11" id="KW-0418">Kinase</keyword>
<dbReference type="FunFam" id="1.10.510.10:FF:000060">
    <property type="entry name" value="G-type lectin S-receptor-like serine/threonine-protein kinase"/>
    <property type="match status" value="1"/>
</dbReference>
<keyword evidence="8" id="KW-0430">Lectin</keyword>
<dbReference type="InterPro" id="IPR001245">
    <property type="entry name" value="Ser-Thr/Tyr_kinase_cat_dom"/>
</dbReference>
<evidence type="ECO:0000256" key="10">
    <source>
        <dbReference type="ARBA" id="ARBA00022741"/>
    </source>
</evidence>
<gene>
    <name evidence="20" type="ORF">NCGR_LOCUS28575</name>
</gene>
<dbReference type="InterPro" id="IPR000719">
    <property type="entry name" value="Prot_kinase_dom"/>
</dbReference>
<dbReference type="Proteomes" id="UP000604825">
    <property type="component" value="Unassembled WGS sequence"/>
</dbReference>
<evidence type="ECO:0000256" key="9">
    <source>
        <dbReference type="ARBA" id="ARBA00022737"/>
    </source>
</evidence>
<dbReference type="CDD" id="cd14066">
    <property type="entry name" value="STKc_IRAK"/>
    <property type="match status" value="1"/>
</dbReference>
<evidence type="ECO:0000256" key="11">
    <source>
        <dbReference type="ARBA" id="ARBA00022777"/>
    </source>
</evidence>
<dbReference type="PANTHER" id="PTHR27002:SF935">
    <property type="entry name" value="OS11G0681400 PROTEIN"/>
    <property type="match status" value="1"/>
</dbReference>
<evidence type="ECO:0000256" key="4">
    <source>
        <dbReference type="ARBA" id="ARBA00022527"/>
    </source>
</evidence>
<dbReference type="SUPFAM" id="SSF49899">
    <property type="entry name" value="Concanavalin A-like lectins/glucanases"/>
    <property type="match status" value="1"/>
</dbReference>
<evidence type="ECO:0000256" key="16">
    <source>
        <dbReference type="ARBA" id="ARBA00023180"/>
    </source>
</evidence>
<keyword evidence="14 17" id="KW-0472">Membrane</keyword>
<dbReference type="InterPro" id="IPR019825">
    <property type="entry name" value="Lectin_legB_Mn/Ca_BS"/>
</dbReference>
<dbReference type="InterPro" id="IPR001220">
    <property type="entry name" value="Legume_lectin_dom"/>
</dbReference>
<evidence type="ECO:0000256" key="8">
    <source>
        <dbReference type="ARBA" id="ARBA00022734"/>
    </source>
</evidence>
<evidence type="ECO:0000256" key="12">
    <source>
        <dbReference type="ARBA" id="ARBA00022840"/>
    </source>
</evidence>
<keyword evidence="7 18" id="KW-0732">Signal</keyword>
<protein>
    <recommendedName>
        <fullName evidence="19">Protein kinase domain-containing protein</fullName>
    </recommendedName>
</protein>
<dbReference type="OrthoDB" id="667374at2759"/>
<dbReference type="Pfam" id="PF00139">
    <property type="entry name" value="Lectin_legB"/>
    <property type="match status" value="1"/>
</dbReference>
<keyword evidence="4" id="KW-0723">Serine/threonine-protein kinase</keyword>
<evidence type="ECO:0000256" key="1">
    <source>
        <dbReference type="ARBA" id="ARBA00004251"/>
    </source>
</evidence>
<proteinExistence type="inferred from homology"/>
<dbReference type="EMBL" id="CAJGYO010000007">
    <property type="protein sequence ID" value="CAD6243423.1"/>
    <property type="molecule type" value="Genomic_DNA"/>
</dbReference>
<evidence type="ECO:0000256" key="6">
    <source>
        <dbReference type="ARBA" id="ARBA00022692"/>
    </source>
</evidence>
<dbReference type="Pfam" id="PF11883">
    <property type="entry name" value="DUF3403"/>
    <property type="match status" value="1"/>
</dbReference>
<dbReference type="Gene3D" id="3.30.200.20">
    <property type="entry name" value="Phosphorylase Kinase, domain 1"/>
    <property type="match status" value="1"/>
</dbReference>
<keyword evidence="15" id="KW-1015">Disulfide bond</keyword>
<dbReference type="SMART" id="SM00220">
    <property type="entry name" value="S_TKc"/>
    <property type="match status" value="1"/>
</dbReference>
<dbReference type="FunFam" id="3.30.200.20:FF:000142">
    <property type="entry name" value="Cysteine-rich receptor-like protein kinase 10"/>
    <property type="match status" value="1"/>
</dbReference>
<dbReference type="GO" id="GO:0005886">
    <property type="term" value="C:plasma membrane"/>
    <property type="evidence" value="ECO:0007669"/>
    <property type="project" value="UniProtKB-SubCell"/>
</dbReference>
<comment type="similarity">
    <text evidence="2">In the N-terminal section; belongs to the leguminous lectin family.</text>
</comment>
<comment type="similarity">
    <text evidence="3">In the C-terminal section; belongs to the protein kinase superfamily. Ser/Thr protein kinase family.</text>
</comment>
<dbReference type="Pfam" id="PF07714">
    <property type="entry name" value="PK_Tyr_Ser-Thr"/>
    <property type="match status" value="1"/>
</dbReference>
<comment type="caution">
    <text evidence="20">The sequence shown here is derived from an EMBL/GenBank/DDBJ whole genome shotgun (WGS) entry which is preliminary data.</text>
</comment>
<dbReference type="SUPFAM" id="SSF56112">
    <property type="entry name" value="Protein kinase-like (PK-like)"/>
    <property type="match status" value="1"/>
</dbReference>
<evidence type="ECO:0000313" key="20">
    <source>
        <dbReference type="EMBL" id="CAD6243423.1"/>
    </source>
</evidence>
<dbReference type="Gene3D" id="1.10.510.10">
    <property type="entry name" value="Transferase(Phosphotransferase) domain 1"/>
    <property type="match status" value="1"/>
</dbReference>
<keyword evidence="16" id="KW-0325">Glycoprotein</keyword>
<keyword evidence="5" id="KW-0808">Transferase</keyword>
<dbReference type="InterPro" id="IPR011009">
    <property type="entry name" value="Kinase-like_dom_sf"/>
</dbReference>
<keyword evidence="12" id="KW-0067">ATP-binding</keyword>
<evidence type="ECO:0000256" key="13">
    <source>
        <dbReference type="ARBA" id="ARBA00022989"/>
    </source>
</evidence>
<dbReference type="PROSITE" id="PS00108">
    <property type="entry name" value="PROTEIN_KINASE_ST"/>
    <property type="match status" value="1"/>
</dbReference>
<evidence type="ECO:0000256" key="2">
    <source>
        <dbReference type="ARBA" id="ARBA00008536"/>
    </source>
</evidence>
<evidence type="ECO:0000256" key="7">
    <source>
        <dbReference type="ARBA" id="ARBA00022729"/>
    </source>
</evidence>
<dbReference type="PROSITE" id="PS50011">
    <property type="entry name" value="PROTEIN_KINASE_DOM"/>
    <property type="match status" value="1"/>
</dbReference>
<organism evidence="20 21">
    <name type="scientific">Miscanthus lutarioriparius</name>
    <dbReference type="NCBI Taxonomy" id="422564"/>
    <lineage>
        <taxon>Eukaryota</taxon>
        <taxon>Viridiplantae</taxon>
        <taxon>Streptophyta</taxon>
        <taxon>Embryophyta</taxon>
        <taxon>Tracheophyta</taxon>
        <taxon>Spermatophyta</taxon>
        <taxon>Magnoliopsida</taxon>
        <taxon>Liliopsida</taxon>
        <taxon>Poales</taxon>
        <taxon>Poaceae</taxon>
        <taxon>PACMAD clade</taxon>
        <taxon>Panicoideae</taxon>
        <taxon>Andropogonodae</taxon>
        <taxon>Andropogoneae</taxon>
        <taxon>Saccharinae</taxon>
        <taxon>Miscanthus</taxon>
    </lineage>
</organism>
<feature type="signal peptide" evidence="18">
    <location>
        <begin position="1"/>
        <end position="32"/>
    </location>
</feature>
<dbReference type="PROSITE" id="PS00307">
    <property type="entry name" value="LECTIN_LEGUME_BETA"/>
    <property type="match status" value="1"/>
</dbReference>
<dbReference type="InterPro" id="IPR008271">
    <property type="entry name" value="Ser/Thr_kinase_AS"/>
</dbReference>
<keyword evidence="21" id="KW-1185">Reference proteome</keyword>
<dbReference type="GO" id="GO:0004674">
    <property type="term" value="F:protein serine/threonine kinase activity"/>
    <property type="evidence" value="ECO:0007669"/>
    <property type="project" value="UniProtKB-KW"/>
</dbReference>
<dbReference type="GO" id="GO:0030246">
    <property type="term" value="F:carbohydrate binding"/>
    <property type="evidence" value="ECO:0007669"/>
    <property type="project" value="UniProtKB-KW"/>
</dbReference>
<evidence type="ECO:0000256" key="17">
    <source>
        <dbReference type="SAM" id="Phobius"/>
    </source>
</evidence>
<keyword evidence="6 17" id="KW-0812">Transmembrane</keyword>
<dbReference type="CDD" id="cd06899">
    <property type="entry name" value="lectin_legume_LecRK_Arcelin_ConA"/>
    <property type="match status" value="1"/>
</dbReference>
<keyword evidence="9" id="KW-0677">Repeat</keyword>
<dbReference type="InterPro" id="IPR021820">
    <property type="entry name" value="S-locus_recpt_kinase_C"/>
</dbReference>
<dbReference type="InterPro" id="IPR013320">
    <property type="entry name" value="ConA-like_dom_sf"/>
</dbReference>
<dbReference type="Gene3D" id="2.60.120.200">
    <property type="match status" value="1"/>
</dbReference>
<evidence type="ECO:0000256" key="3">
    <source>
        <dbReference type="ARBA" id="ARBA00010217"/>
    </source>
</evidence>
<dbReference type="GO" id="GO:0006952">
    <property type="term" value="P:defense response"/>
    <property type="evidence" value="ECO:0007669"/>
    <property type="project" value="UniProtKB-ARBA"/>
</dbReference>
<dbReference type="AlphaFoldDB" id="A0A811PP27"/>
<name>A0A811PP27_9POAL</name>
<keyword evidence="10" id="KW-0547">Nucleotide-binding</keyword>
<keyword evidence="13 17" id="KW-1133">Transmembrane helix</keyword>
<feature type="domain" description="Protein kinase" evidence="19">
    <location>
        <begin position="372"/>
        <end position="658"/>
    </location>
</feature>
<evidence type="ECO:0000256" key="18">
    <source>
        <dbReference type="SAM" id="SignalP"/>
    </source>
</evidence>
<feature type="transmembrane region" description="Helical" evidence="17">
    <location>
        <begin position="301"/>
        <end position="325"/>
    </location>
</feature>
<evidence type="ECO:0000256" key="14">
    <source>
        <dbReference type="ARBA" id="ARBA00023136"/>
    </source>
</evidence>
<evidence type="ECO:0000313" key="21">
    <source>
        <dbReference type="Proteomes" id="UP000604825"/>
    </source>
</evidence>
<dbReference type="PANTHER" id="PTHR27002">
    <property type="entry name" value="RECEPTOR-LIKE SERINE/THREONINE-PROTEIN KINASE SD1-8"/>
    <property type="match status" value="1"/>
</dbReference>
<feature type="chain" id="PRO_5032420889" description="Protein kinase domain-containing protein" evidence="18">
    <location>
        <begin position="33"/>
        <end position="689"/>
    </location>
</feature>
<dbReference type="GO" id="GO:0005524">
    <property type="term" value="F:ATP binding"/>
    <property type="evidence" value="ECO:0007669"/>
    <property type="project" value="UniProtKB-KW"/>
</dbReference>
<sequence length="689" mass="76252">MASAAKSSSSAQLLLPFLLISTSFLLPLSLDAQKTNNSSVQVDSSPPPQFSFSFDFSNGSSYARSDIRLEGNATVQGDKVDLTCDNSAGSGSMSNCVGRMSYNHPVPFYDDDMTLASFSTSFTFAIKPNDMTKQGDGMAFFLSGYPSRMMQEYYNGANLGLLGEAFVAVEFDTFKNYLDPSDYHMGIDINSRVSTNTTVLAALEGTMTATIRFDNITRMLVASLRFHDNASMEPAVVSYVLQDPRALLPREVAVGFSAATGRYTELHQILAWSFNSTLAAAAPTPPKGWQADNYGRRRKSIVVAIAVVAPILALFICGIVSIKFIKRLKKGKGSQDKGEVNEKDEALVWVAGRNSEFTVYDFLHVLEATNSFSEENKLGQGGFGPVYKGRFQDGLEIAVKRLASHSGQGFREFKNEIELIAKLQHTNLVRLLGFCSQGDERLLIYEYMPNKSLDFYIFDEIQRVLLDWKKRLAIIEGIAQGLLYLHKHSRLRVIHRDLKASNILLDSEMNPRISDFGLAKIFTLNDTEGNTKRIAGTYGYMAPEYASEGLFSIKSDVFSFGVLTLEIISGKRTSSSHQYGEFINLLGYAWQLWKDRLWLQLVDTSLGAECHISQMMRCVSIALLCVQENAVDRPTMSEVVAMLSTDSMALPEPKHPAYFHVRVGVEEASSSVVESSDVNDVTISALHGR</sequence>
<comment type="subcellular location">
    <subcellularLocation>
        <location evidence="1">Cell membrane</location>
        <topology evidence="1">Single-pass type I membrane protein</topology>
    </subcellularLocation>
</comment>
<accession>A0A811PP27</accession>
<reference evidence="20" key="1">
    <citation type="submission" date="2020-10" db="EMBL/GenBank/DDBJ databases">
        <authorList>
            <person name="Han B."/>
            <person name="Lu T."/>
            <person name="Zhao Q."/>
            <person name="Huang X."/>
            <person name="Zhao Y."/>
        </authorList>
    </citation>
    <scope>NUCLEOTIDE SEQUENCE</scope>
</reference>
<evidence type="ECO:0000256" key="15">
    <source>
        <dbReference type="ARBA" id="ARBA00023157"/>
    </source>
</evidence>